<keyword evidence="8" id="KW-1185">Reference proteome</keyword>
<sequence>MATITRNPLSMRPHSQHHAIALSPYQGTAVPRRASGSGKRARSPEPTKDEGPSQSVKRLKAVAAPLPPALTTREDPREEARRDKERKRAEREEEFRVKYTRAFPSWTFHFDLDTMSPDVATLKDNLERRVRHMGARVEDFFSRDITHLITLDAEGSEKENSTKPSTSATTNLLLSPIKLKGRATGDAPTTASERIAKKALAFGIKVWSPVKLESVLDRCHAPAAYNARPPARGPAAASRPLTRLLEEERTYGTTTERDPTQKRHGFTYFSKGTYFVLVEDMRQELATIAAGEYPIRRGRDGQERPTWPVLYCHPLARGPFMPYDEREERRRERADRIDREREQERARRKARLREEERRRQAQAQAQAKQHDLRRSVSMHNLHRRASLGDVGFALDGFVDLDADFGDGDTQSANASGYLASGAYMAASGNSVGVTSTTGTTSAAGNTLRNLQLPPGLRGRVQQQVVTSRRVVSGAEGKEKMGPPLNIPEKQHILRKSRSTNTLRLPKREEGVKPGYCESCRVKFEDFKHHINGRRHRKFAVDDSNFTALDAILSRVRRRTRDEAEEERHRWAARCADAEDDEDEDEDEEPRMLPTTIVGSDDDVRWGEWVEDGEEL</sequence>
<dbReference type="GO" id="GO:0008270">
    <property type="term" value="F:zinc ion binding"/>
    <property type="evidence" value="ECO:0007669"/>
    <property type="project" value="UniProtKB-KW"/>
</dbReference>
<evidence type="ECO:0000313" key="8">
    <source>
        <dbReference type="Proteomes" id="UP000015241"/>
    </source>
</evidence>
<feature type="compositionally biased region" description="Acidic residues" evidence="5">
    <location>
        <begin position="577"/>
        <end position="588"/>
    </location>
</feature>
<dbReference type="InParanoid" id="S8FNK8"/>
<dbReference type="InterPro" id="IPR036420">
    <property type="entry name" value="BRCT_dom_sf"/>
</dbReference>
<dbReference type="GO" id="GO:0010571">
    <property type="term" value="P:positive regulation of nuclear cell cycle DNA replication"/>
    <property type="evidence" value="ECO:0007669"/>
    <property type="project" value="TreeGrafter"/>
</dbReference>
<organism evidence="7 8">
    <name type="scientific">Fomitopsis schrenkii</name>
    <name type="common">Brown rot fungus</name>
    <dbReference type="NCBI Taxonomy" id="2126942"/>
    <lineage>
        <taxon>Eukaryota</taxon>
        <taxon>Fungi</taxon>
        <taxon>Dikarya</taxon>
        <taxon>Basidiomycota</taxon>
        <taxon>Agaricomycotina</taxon>
        <taxon>Agaricomycetes</taxon>
        <taxon>Polyporales</taxon>
        <taxon>Fomitopsis</taxon>
    </lineage>
</organism>
<dbReference type="FunFam" id="6.10.250.3410:FF:000001">
    <property type="entry name" value="Protein DBF4 homolog A"/>
    <property type="match status" value="1"/>
</dbReference>
<keyword evidence="1" id="KW-0479">Metal-binding</keyword>
<reference evidence="7 8" key="1">
    <citation type="journal article" date="2012" name="Science">
        <title>The Paleozoic origin of enzymatic lignin decomposition reconstructed from 31 fungal genomes.</title>
        <authorList>
            <person name="Floudas D."/>
            <person name="Binder M."/>
            <person name="Riley R."/>
            <person name="Barry K."/>
            <person name="Blanchette R.A."/>
            <person name="Henrissat B."/>
            <person name="Martinez A.T."/>
            <person name="Otillar R."/>
            <person name="Spatafora J.W."/>
            <person name="Yadav J.S."/>
            <person name="Aerts A."/>
            <person name="Benoit I."/>
            <person name="Boyd A."/>
            <person name="Carlson A."/>
            <person name="Copeland A."/>
            <person name="Coutinho P.M."/>
            <person name="de Vries R.P."/>
            <person name="Ferreira P."/>
            <person name="Findley K."/>
            <person name="Foster B."/>
            <person name="Gaskell J."/>
            <person name="Glotzer D."/>
            <person name="Gorecki P."/>
            <person name="Heitman J."/>
            <person name="Hesse C."/>
            <person name="Hori C."/>
            <person name="Igarashi K."/>
            <person name="Jurgens J.A."/>
            <person name="Kallen N."/>
            <person name="Kersten P."/>
            <person name="Kohler A."/>
            <person name="Kuees U."/>
            <person name="Kumar T.K.A."/>
            <person name="Kuo A."/>
            <person name="LaButti K."/>
            <person name="Larrondo L.F."/>
            <person name="Lindquist E."/>
            <person name="Ling A."/>
            <person name="Lombard V."/>
            <person name="Lucas S."/>
            <person name="Lundell T."/>
            <person name="Martin R."/>
            <person name="McLaughlin D.J."/>
            <person name="Morgenstern I."/>
            <person name="Morin E."/>
            <person name="Murat C."/>
            <person name="Nagy L.G."/>
            <person name="Nolan M."/>
            <person name="Ohm R.A."/>
            <person name="Patyshakuliyeva A."/>
            <person name="Rokas A."/>
            <person name="Ruiz-Duenas F.J."/>
            <person name="Sabat G."/>
            <person name="Salamov A."/>
            <person name="Samejima M."/>
            <person name="Schmutz J."/>
            <person name="Slot J.C."/>
            <person name="St John F."/>
            <person name="Stenlid J."/>
            <person name="Sun H."/>
            <person name="Sun S."/>
            <person name="Syed K."/>
            <person name="Tsang A."/>
            <person name="Wiebenga A."/>
            <person name="Young D."/>
            <person name="Pisabarro A."/>
            <person name="Eastwood D.C."/>
            <person name="Martin F."/>
            <person name="Cullen D."/>
            <person name="Grigoriev I.V."/>
            <person name="Hibbett D.S."/>
        </authorList>
    </citation>
    <scope>NUCLEOTIDE SEQUENCE</scope>
    <source>
        <strain evidence="8">FP-58527</strain>
    </source>
</reference>
<dbReference type="OrthoDB" id="21380at2759"/>
<dbReference type="EMBL" id="KE504153">
    <property type="protein sequence ID" value="EPS99884.1"/>
    <property type="molecule type" value="Genomic_DNA"/>
</dbReference>
<dbReference type="HOGENOM" id="CLU_017715_1_0_1"/>
<dbReference type="Pfam" id="PF22437">
    <property type="entry name" value="DBF4_BRCT"/>
    <property type="match status" value="1"/>
</dbReference>
<dbReference type="GO" id="GO:0031431">
    <property type="term" value="C:Dbf4-dependent protein kinase complex"/>
    <property type="evidence" value="ECO:0007669"/>
    <property type="project" value="TreeGrafter"/>
</dbReference>
<dbReference type="SMART" id="SM00586">
    <property type="entry name" value="ZnF_DBF"/>
    <property type="match status" value="1"/>
</dbReference>
<dbReference type="InterPro" id="IPR055116">
    <property type="entry name" value="DBF4_BRCT"/>
</dbReference>
<dbReference type="FunCoup" id="S8FNK8">
    <property type="interactions" value="89"/>
</dbReference>
<dbReference type="Pfam" id="PF07535">
    <property type="entry name" value="zf-DBF"/>
    <property type="match status" value="1"/>
</dbReference>
<evidence type="ECO:0000256" key="4">
    <source>
        <dbReference type="PROSITE-ProRule" id="PRU00600"/>
    </source>
</evidence>
<dbReference type="PANTHER" id="PTHR15375:SF26">
    <property type="entry name" value="PROTEIN CHIFFON"/>
    <property type="match status" value="1"/>
</dbReference>
<dbReference type="PANTHER" id="PTHR15375">
    <property type="entry name" value="ACTIVATOR OF S-PHASE KINASE-RELATED"/>
    <property type="match status" value="1"/>
</dbReference>
<dbReference type="STRING" id="743788.S8FNK8"/>
<dbReference type="GO" id="GO:1901987">
    <property type="term" value="P:regulation of cell cycle phase transition"/>
    <property type="evidence" value="ECO:0007669"/>
    <property type="project" value="TreeGrafter"/>
</dbReference>
<dbReference type="Proteomes" id="UP000015241">
    <property type="component" value="Unassembled WGS sequence"/>
</dbReference>
<dbReference type="Pfam" id="PF08630">
    <property type="entry name" value="Dfp1_Him1_M"/>
    <property type="match status" value="1"/>
</dbReference>
<dbReference type="eggNOG" id="KOG4139">
    <property type="taxonomic scope" value="Eukaryota"/>
</dbReference>
<evidence type="ECO:0000313" key="7">
    <source>
        <dbReference type="EMBL" id="EPS99884.1"/>
    </source>
</evidence>
<evidence type="ECO:0000256" key="3">
    <source>
        <dbReference type="ARBA" id="ARBA00022833"/>
    </source>
</evidence>
<dbReference type="InterPro" id="IPR051590">
    <property type="entry name" value="Replication_Regulatory_Kinase"/>
</dbReference>
<dbReference type="GO" id="GO:0043539">
    <property type="term" value="F:protein serine/threonine kinase activator activity"/>
    <property type="evidence" value="ECO:0007669"/>
    <property type="project" value="TreeGrafter"/>
</dbReference>
<name>S8FNK8_FOMSC</name>
<dbReference type="CDD" id="cd00027">
    <property type="entry name" value="BRCT"/>
    <property type="match status" value="1"/>
</dbReference>
<dbReference type="Gene3D" id="6.10.250.3410">
    <property type="entry name" value="DBF zinc finger"/>
    <property type="match status" value="1"/>
</dbReference>
<evidence type="ECO:0000256" key="2">
    <source>
        <dbReference type="ARBA" id="ARBA00022771"/>
    </source>
</evidence>
<dbReference type="SUPFAM" id="SSF52113">
    <property type="entry name" value="BRCT domain"/>
    <property type="match status" value="1"/>
</dbReference>
<dbReference type="GO" id="GO:0003676">
    <property type="term" value="F:nucleic acid binding"/>
    <property type="evidence" value="ECO:0007669"/>
    <property type="project" value="InterPro"/>
</dbReference>
<evidence type="ECO:0000259" key="6">
    <source>
        <dbReference type="PROSITE" id="PS51265"/>
    </source>
</evidence>
<feature type="region of interest" description="Disordered" evidence="5">
    <location>
        <begin position="565"/>
        <end position="598"/>
    </location>
</feature>
<keyword evidence="2 4" id="KW-0863">Zinc-finger</keyword>
<feature type="compositionally biased region" description="Basic and acidic residues" evidence="5">
    <location>
        <begin position="42"/>
        <end position="51"/>
    </location>
</feature>
<dbReference type="AlphaFoldDB" id="S8FNK8"/>
<dbReference type="PROSITE" id="PS51265">
    <property type="entry name" value="ZF_DBF4"/>
    <property type="match status" value="1"/>
</dbReference>
<protein>
    <recommendedName>
        <fullName evidence="6">DBF4-type domain-containing protein</fullName>
    </recommendedName>
</protein>
<dbReference type="InterPro" id="IPR013939">
    <property type="entry name" value="Regulatory_Dfp1/Him1"/>
</dbReference>
<proteinExistence type="predicted"/>
<feature type="compositionally biased region" description="Basic and acidic residues" evidence="5">
    <location>
        <begin position="323"/>
        <end position="345"/>
    </location>
</feature>
<keyword evidence="3" id="KW-0862">Zinc</keyword>
<feature type="region of interest" description="Disordered" evidence="5">
    <location>
        <begin position="323"/>
        <end position="376"/>
    </location>
</feature>
<dbReference type="InterPro" id="IPR038545">
    <property type="entry name" value="Znf_DBF_sf"/>
</dbReference>
<feature type="region of interest" description="Disordered" evidence="5">
    <location>
        <begin position="1"/>
        <end position="93"/>
    </location>
</feature>
<dbReference type="Gene3D" id="3.40.50.10190">
    <property type="entry name" value="BRCT domain"/>
    <property type="match status" value="1"/>
</dbReference>
<feature type="compositionally biased region" description="Basic and acidic residues" evidence="5">
    <location>
        <begin position="72"/>
        <end position="93"/>
    </location>
</feature>
<evidence type="ECO:0000256" key="1">
    <source>
        <dbReference type="ARBA" id="ARBA00022723"/>
    </source>
</evidence>
<accession>S8FNK8</accession>
<dbReference type="InterPro" id="IPR006572">
    <property type="entry name" value="Znf_DBF"/>
</dbReference>
<evidence type="ECO:0000256" key="5">
    <source>
        <dbReference type="SAM" id="MobiDB-lite"/>
    </source>
</evidence>
<feature type="domain" description="DBF4-type" evidence="6">
    <location>
        <begin position="509"/>
        <end position="558"/>
    </location>
</feature>
<gene>
    <name evidence="7" type="ORF">FOMPIDRAFT_1016810</name>
</gene>